<keyword evidence="3" id="KW-1133">Transmembrane helix</keyword>
<sequence length="267" mass="29872">ALSIFERRALITVFDGEQEGSDDFDTILLKALVRASKRLSSDASEYTDELKLAVAWNRVDIAKAELFNGDIQWEYNDLEDSMTDALINDKPQFVRLFCENGLNILNYLTHGRLESLYCSLSGSLLADILLQRRLSERQSLAGSLPSVKGAAPDSTKVSHTEVNTAASSMDVSLFEVSWVLWTAGRGLVEQLSKSSSQMLQLKCTRFPITGFIKLSPANTDYSQSQFLYNKTNFEFLLKSKFKLLCLNSSPKFFPTVNSSFSTKSLEI</sequence>
<dbReference type="InterPro" id="IPR050927">
    <property type="entry name" value="TRPM"/>
</dbReference>
<dbReference type="EMBL" id="JAHRIP010013492">
    <property type="protein sequence ID" value="MEQ2285463.1"/>
    <property type="molecule type" value="Genomic_DNA"/>
</dbReference>
<comment type="subcellular location">
    <subcellularLocation>
        <location evidence="1">Membrane</location>
        <topology evidence="1">Multi-pass membrane protein</topology>
    </subcellularLocation>
</comment>
<reference evidence="6 7" key="1">
    <citation type="submission" date="2021-06" db="EMBL/GenBank/DDBJ databases">
        <authorList>
            <person name="Palmer J.M."/>
        </authorList>
    </citation>
    <scope>NUCLEOTIDE SEQUENCE [LARGE SCALE GENOMIC DNA]</scope>
    <source>
        <strain evidence="6 7">AS_MEX2019</strain>
        <tissue evidence="6">Muscle</tissue>
    </source>
</reference>
<dbReference type="Proteomes" id="UP001469553">
    <property type="component" value="Unassembled WGS sequence"/>
</dbReference>
<dbReference type="PANTHER" id="PTHR13800:SF6">
    <property type="entry name" value="TRANSIENT RECEPTOR POTENTIAL CATION CHANNEL SUBFAMILY M MEMBER 4"/>
    <property type="match status" value="1"/>
</dbReference>
<evidence type="ECO:0000256" key="1">
    <source>
        <dbReference type="ARBA" id="ARBA00004141"/>
    </source>
</evidence>
<evidence type="ECO:0000259" key="5">
    <source>
        <dbReference type="Pfam" id="PF25508"/>
    </source>
</evidence>
<accession>A0ABV0XVE0</accession>
<evidence type="ECO:0000256" key="4">
    <source>
        <dbReference type="ARBA" id="ARBA00023136"/>
    </source>
</evidence>
<evidence type="ECO:0000313" key="6">
    <source>
        <dbReference type="EMBL" id="MEQ2285463.1"/>
    </source>
</evidence>
<dbReference type="PANTHER" id="PTHR13800">
    <property type="entry name" value="TRANSIENT RECEPTOR POTENTIAL CATION CHANNEL, SUBFAMILY M, MEMBER 6"/>
    <property type="match status" value="1"/>
</dbReference>
<dbReference type="Pfam" id="PF25508">
    <property type="entry name" value="TRPM2"/>
    <property type="match status" value="1"/>
</dbReference>
<protein>
    <recommendedName>
        <fullName evidence="5">TRPM-like domain-containing protein</fullName>
    </recommendedName>
</protein>
<keyword evidence="2" id="KW-0812">Transmembrane</keyword>
<gene>
    <name evidence="6" type="ORF">AMECASPLE_032049</name>
</gene>
<proteinExistence type="predicted"/>
<evidence type="ECO:0000256" key="2">
    <source>
        <dbReference type="ARBA" id="ARBA00022692"/>
    </source>
</evidence>
<feature type="non-terminal residue" evidence="6">
    <location>
        <position position="1"/>
    </location>
</feature>
<evidence type="ECO:0000313" key="7">
    <source>
        <dbReference type="Proteomes" id="UP001469553"/>
    </source>
</evidence>
<dbReference type="InterPro" id="IPR057366">
    <property type="entry name" value="TRPM-like"/>
</dbReference>
<organism evidence="6 7">
    <name type="scientific">Ameca splendens</name>
    <dbReference type="NCBI Taxonomy" id="208324"/>
    <lineage>
        <taxon>Eukaryota</taxon>
        <taxon>Metazoa</taxon>
        <taxon>Chordata</taxon>
        <taxon>Craniata</taxon>
        <taxon>Vertebrata</taxon>
        <taxon>Euteleostomi</taxon>
        <taxon>Actinopterygii</taxon>
        <taxon>Neopterygii</taxon>
        <taxon>Teleostei</taxon>
        <taxon>Neoteleostei</taxon>
        <taxon>Acanthomorphata</taxon>
        <taxon>Ovalentaria</taxon>
        <taxon>Atherinomorphae</taxon>
        <taxon>Cyprinodontiformes</taxon>
        <taxon>Goodeidae</taxon>
        <taxon>Ameca</taxon>
    </lineage>
</organism>
<keyword evidence="4" id="KW-0472">Membrane</keyword>
<feature type="domain" description="TRPM-like" evidence="5">
    <location>
        <begin position="65"/>
        <end position="145"/>
    </location>
</feature>
<keyword evidence="7" id="KW-1185">Reference proteome</keyword>
<comment type="caution">
    <text evidence="6">The sequence shown here is derived from an EMBL/GenBank/DDBJ whole genome shotgun (WGS) entry which is preliminary data.</text>
</comment>
<evidence type="ECO:0000256" key="3">
    <source>
        <dbReference type="ARBA" id="ARBA00022989"/>
    </source>
</evidence>
<name>A0ABV0XVE0_9TELE</name>